<dbReference type="KEGG" id="edi:EDI_247250"/>
<protein>
    <submittedName>
        <fullName evidence="4">Protein disulfide isomerase, putative</fullName>
        <ecNumber evidence="4">5.3.4.1</ecNumber>
    </submittedName>
</protein>
<dbReference type="Proteomes" id="UP000008076">
    <property type="component" value="Unassembled WGS sequence"/>
</dbReference>
<gene>
    <name evidence="4" type="ORF">EDI_247250</name>
</gene>
<accession>B0EUU6</accession>
<evidence type="ECO:0000256" key="2">
    <source>
        <dbReference type="SAM" id="SignalP"/>
    </source>
</evidence>
<feature type="signal peptide" evidence="2">
    <location>
        <begin position="1"/>
        <end position="17"/>
    </location>
</feature>
<dbReference type="InterPro" id="IPR013766">
    <property type="entry name" value="Thioredoxin_domain"/>
</dbReference>
<sequence>MLHFFITFILFFSLSSAYIWEFDPNKLQRQLTQNKTILLLHYIPYGETYKNYKSTFSQLDEAVQKQKNRNVIVGQIDCEEYEDYCESHQITYYPSFTILQPNNQTIFINSLETKKIQETLHTIGIEIEDIKPIHIITFTTENSTEIAKEPTLVKFFAPWCGHCNRLKPIWENISRESKLRIGEVNCDKESRLCSIYSISHYPTIIYLTKDQNNNEVREVYKGERTFKDLKTFIEQKTNLKNKNFK</sequence>
<dbReference type="InterPro" id="IPR036249">
    <property type="entry name" value="Thioredoxin-like_sf"/>
</dbReference>
<dbReference type="Pfam" id="PF00085">
    <property type="entry name" value="Thioredoxin"/>
    <property type="match status" value="2"/>
</dbReference>
<dbReference type="InterPro" id="IPR017937">
    <property type="entry name" value="Thioredoxin_CS"/>
</dbReference>
<keyword evidence="4" id="KW-0413">Isomerase</keyword>
<feature type="domain" description="Thioredoxin" evidence="3">
    <location>
        <begin position="109"/>
        <end position="238"/>
    </location>
</feature>
<dbReference type="GO" id="GO:0006457">
    <property type="term" value="P:protein folding"/>
    <property type="evidence" value="ECO:0007669"/>
    <property type="project" value="TreeGrafter"/>
</dbReference>
<evidence type="ECO:0000313" key="5">
    <source>
        <dbReference type="Proteomes" id="UP000008076"/>
    </source>
</evidence>
<dbReference type="PANTHER" id="PTHR45672:SF11">
    <property type="entry name" value="PROTEIN DISULFIDE-ISOMERASE C17H9.14C"/>
    <property type="match status" value="1"/>
</dbReference>
<dbReference type="PANTHER" id="PTHR45672">
    <property type="entry name" value="PROTEIN DISULFIDE-ISOMERASE C17H9.14C-RELATED"/>
    <property type="match status" value="1"/>
</dbReference>
<feature type="chain" id="PRO_5002750009" evidence="2">
    <location>
        <begin position="18"/>
        <end position="245"/>
    </location>
</feature>
<dbReference type="eggNOG" id="KOG0191">
    <property type="taxonomic scope" value="Eukaryota"/>
</dbReference>
<dbReference type="GeneID" id="5914338"/>
<dbReference type="EC" id="5.3.4.1" evidence="4"/>
<dbReference type="PROSITE" id="PS51352">
    <property type="entry name" value="THIOREDOXIN_2"/>
    <property type="match status" value="1"/>
</dbReference>
<dbReference type="AlphaFoldDB" id="B0EUU6"/>
<dbReference type="CDD" id="cd02961">
    <property type="entry name" value="PDI_a_family"/>
    <property type="match status" value="2"/>
</dbReference>
<keyword evidence="5" id="KW-1185">Reference proteome</keyword>
<reference evidence="5" key="1">
    <citation type="submission" date="2007-12" db="EMBL/GenBank/DDBJ databases">
        <title>Annotation of Entamoeba dispar SAW760.</title>
        <authorList>
            <person name="Lorenzi H."/>
            <person name="Inman J."/>
            <person name="Schobel S."/>
            <person name="Amedeo P."/>
            <person name="Caler E."/>
        </authorList>
    </citation>
    <scope>NUCLEOTIDE SEQUENCE [LARGE SCALE GENOMIC DNA]</scope>
    <source>
        <strain evidence="5">ATCC PRA-260 / SAW760</strain>
    </source>
</reference>
<evidence type="ECO:0000256" key="1">
    <source>
        <dbReference type="ARBA" id="ARBA00006347"/>
    </source>
</evidence>
<evidence type="ECO:0000313" key="4">
    <source>
        <dbReference type="EMBL" id="EDR21670.1"/>
    </source>
</evidence>
<dbReference type="RefSeq" id="XP_001741828.1">
    <property type="nucleotide sequence ID" value="XM_001741776.1"/>
</dbReference>
<organism evidence="5">
    <name type="scientific">Entamoeba dispar (strain ATCC PRA-260 / SAW760)</name>
    <dbReference type="NCBI Taxonomy" id="370354"/>
    <lineage>
        <taxon>Eukaryota</taxon>
        <taxon>Amoebozoa</taxon>
        <taxon>Evosea</taxon>
        <taxon>Archamoebae</taxon>
        <taxon>Mastigamoebida</taxon>
        <taxon>Entamoebidae</taxon>
        <taxon>Entamoeba</taxon>
    </lineage>
</organism>
<dbReference type="PROSITE" id="PS00194">
    <property type="entry name" value="THIOREDOXIN_1"/>
    <property type="match status" value="1"/>
</dbReference>
<evidence type="ECO:0000259" key="3">
    <source>
        <dbReference type="PROSITE" id="PS51352"/>
    </source>
</evidence>
<dbReference type="VEuPathDB" id="AmoebaDB:EDI_247250"/>
<dbReference type="GO" id="GO:0005783">
    <property type="term" value="C:endoplasmic reticulum"/>
    <property type="evidence" value="ECO:0007669"/>
    <property type="project" value="TreeGrafter"/>
</dbReference>
<dbReference type="SUPFAM" id="SSF52833">
    <property type="entry name" value="Thioredoxin-like"/>
    <property type="match status" value="2"/>
</dbReference>
<proteinExistence type="inferred from homology"/>
<dbReference type="EMBL" id="DS550974">
    <property type="protein sequence ID" value="EDR21670.1"/>
    <property type="molecule type" value="Genomic_DNA"/>
</dbReference>
<dbReference type="Gene3D" id="3.40.30.10">
    <property type="entry name" value="Glutaredoxin"/>
    <property type="match status" value="2"/>
</dbReference>
<dbReference type="OrthoDB" id="10264505at2759"/>
<keyword evidence="2" id="KW-0732">Signal</keyword>
<comment type="similarity">
    <text evidence="1">Belongs to the protein disulfide isomerase family.</text>
</comment>
<dbReference type="InterPro" id="IPR051063">
    <property type="entry name" value="PDI"/>
</dbReference>
<name>B0EUU6_ENTDS</name>
<dbReference type="GO" id="GO:0003756">
    <property type="term" value="F:protein disulfide isomerase activity"/>
    <property type="evidence" value="ECO:0007669"/>
    <property type="project" value="UniProtKB-EC"/>
</dbReference>